<evidence type="ECO:0000256" key="5">
    <source>
        <dbReference type="RuleBase" id="RU000551"/>
    </source>
</evidence>
<dbReference type="GO" id="GO:0019773">
    <property type="term" value="C:proteasome core complex, alpha-subunit complex"/>
    <property type="evidence" value="ECO:0007669"/>
    <property type="project" value="UniProtKB-UniRule"/>
</dbReference>
<protein>
    <recommendedName>
        <fullName evidence="5">Proteasome subunit alpha type</fullName>
    </recommendedName>
</protein>
<comment type="subunit">
    <text evidence="5">The 26S proteasome consists of a 20S proteasome core and two 19S regulatory subunits.</text>
</comment>
<dbReference type="GO" id="GO:0005737">
    <property type="term" value="C:cytoplasm"/>
    <property type="evidence" value="ECO:0007669"/>
    <property type="project" value="UniProtKB-SubCell"/>
</dbReference>
<dbReference type="Proteomes" id="UP000684084">
    <property type="component" value="Unassembled WGS sequence"/>
</dbReference>
<proteinExistence type="inferred from homology"/>
<evidence type="ECO:0000313" key="8">
    <source>
        <dbReference type="Proteomes" id="UP000684084"/>
    </source>
</evidence>
<name>A0A915ZBE8_9GLOM</name>
<dbReference type="InterPro" id="IPR023332">
    <property type="entry name" value="Proteasome_alpha-type"/>
</dbReference>
<evidence type="ECO:0000313" key="7">
    <source>
        <dbReference type="EMBL" id="CAB5368433.1"/>
    </source>
</evidence>
<evidence type="ECO:0000256" key="1">
    <source>
        <dbReference type="ARBA" id="ARBA00022490"/>
    </source>
</evidence>
<dbReference type="InterPro" id="IPR000426">
    <property type="entry name" value="Proteasome_asu_N"/>
</dbReference>
<evidence type="ECO:0000256" key="2">
    <source>
        <dbReference type="ARBA" id="ARBA00022942"/>
    </source>
</evidence>
<dbReference type="Pfam" id="PF00227">
    <property type="entry name" value="Proteasome"/>
    <property type="match status" value="2"/>
</dbReference>
<gene>
    <name evidence="7" type="ORF">CHRIB12_LOCUS11738</name>
</gene>
<dbReference type="VEuPathDB" id="FungiDB:RhiirFUN_009584"/>
<dbReference type="GO" id="GO:0005634">
    <property type="term" value="C:nucleus"/>
    <property type="evidence" value="ECO:0007669"/>
    <property type="project" value="UniProtKB-SubCell"/>
</dbReference>
<dbReference type="PANTHER" id="PTHR11599">
    <property type="entry name" value="PROTEASOME SUBUNIT ALPHA/BETA"/>
    <property type="match status" value="1"/>
</dbReference>
<accession>A0A915ZBE8</accession>
<keyword evidence="3 5" id="KW-0539">Nucleus</keyword>
<dbReference type="PROSITE" id="PS51475">
    <property type="entry name" value="PROTEASOME_ALPHA_2"/>
    <property type="match status" value="1"/>
</dbReference>
<evidence type="ECO:0000256" key="3">
    <source>
        <dbReference type="ARBA" id="ARBA00023242"/>
    </source>
</evidence>
<dbReference type="Pfam" id="PF10584">
    <property type="entry name" value="Proteasome_A_N"/>
    <property type="match status" value="1"/>
</dbReference>
<feature type="domain" description="Proteasome alpha-type subunits" evidence="6">
    <location>
        <begin position="8"/>
        <end position="30"/>
    </location>
</feature>
<evidence type="ECO:0000256" key="4">
    <source>
        <dbReference type="PROSITE-ProRule" id="PRU00808"/>
    </source>
</evidence>
<reference evidence="7" key="1">
    <citation type="submission" date="2020-05" db="EMBL/GenBank/DDBJ databases">
        <authorList>
            <person name="Rincon C."/>
            <person name="Sanders R I."/>
            <person name="Robbins C."/>
            <person name="Chaturvedi A."/>
        </authorList>
    </citation>
    <scope>NUCLEOTIDE SEQUENCE</scope>
    <source>
        <strain evidence="7">CHB12</strain>
    </source>
</reference>
<dbReference type="AlphaFoldDB" id="A0A915ZBE8"/>
<keyword evidence="2 4" id="KW-0647">Proteasome</keyword>
<comment type="caution">
    <text evidence="7">The sequence shown here is derived from an EMBL/GenBank/DDBJ whole genome shotgun (WGS) entry which is preliminary data.</text>
</comment>
<dbReference type="InterPro" id="IPR050115">
    <property type="entry name" value="Proteasome_alpha"/>
</dbReference>
<dbReference type="SMART" id="SM00948">
    <property type="entry name" value="Proteasome_A_N"/>
    <property type="match status" value="1"/>
</dbReference>
<evidence type="ECO:0000259" key="6">
    <source>
        <dbReference type="PROSITE" id="PS00388"/>
    </source>
</evidence>
<comment type="similarity">
    <text evidence="4 5">Belongs to the peptidase T1A family.</text>
</comment>
<sequence length="279" mass="31383">MNRSSAGYDRHITIFSPEGRLYQVEYAFKAISNSGVTSVGVRGKDSVVIVTQKKIPDKLLDPSTVTHMFQLSPYVGCVMTGLIGVKLLKTFNFFSNVKQIKLIIIIISQFLIYYSNEADARAQVTRARQEAAEFRYKFGYYMPSDMLAKRVANINQVYTQHAAMRPLGVSMILIGYDDERGPQLFKCDPAGYYVGYKATAAGAKQQEALNHLEKKLKKDPVLDFEETVELAINTLSSVLSADFKSTEIEVAVVTKDDPKFRTLSINEIDDHLQRIVEKD</sequence>
<dbReference type="InterPro" id="IPR001353">
    <property type="entry name" value="Proteasome_sua/b"/>
</dbReference>
<organism evidence="7 8">
    <name type="scientific">Rhizophagus irregularis</name>
    <dbReference type="NCBI Taxonomy" id="588596"/>
    <lineage>
        <taxon>Eukaryota</taxon>
        <taxon>Fungi</taxon>
        <taxon>Fungi incertae sedis</taxon>
        <taxon>Mucoromycota</taxon>
        <taxon>Glomeromycotina</taxon>
        <taxon>Glomeromycetes</taxon>
        <taxon>Glomerales</taxon>
        <taxon>Glomeraceae</taxon>
        <taxon>Rhizophagus</taxon>
    </lineage>
</organism>
<dbReference type="InterPro" id="IPR034642">
    <property type="entry name" value="Proteasome_subunit_alpha6"/>
</dbReference>
<dbReference type="CDD" id="cd03754">
    <property type="entry name" value="proteasome_alpha_type_6"/>
    <property type="match status" value="1"/>
</dbReference>
<dbReference type="OrthoDB" id="431557at2759"/>
<dbReference type="GO" id="GO:0006511">
    <property type="term" value="P:ubiquitin-dependent protein catabolic process"/>
    <property type="evidence" value="ECO:0007669"/>
    <property type="project" value="InterPro"/>
</dbReference>
<dbReference type="PROSITE" id="PS00388">
    <property type="entry name" value="PROTEASOME_ALPHA_1"/>
    <property type="match status" value="1"/>
</dbReference>
<comment type="subcellular location">
    <subcellularLocation>
        <location evidence="5">Cytoplasm</location>
    </subcellularLocation>
    <subcellularLocation>
        <location evidence="5">Nucleus</location>
    </subcellularLocation>
</comment>
<keyword evidence="1 5" id="KW-0963">Cytoplasm</keyword>
<dbReference type="EMBL" id="CAGKOT010000025">
    <property type="protein sequence ID" value="CAB5368433.1"/>
    <property type="molecule type" value="Genomic_DNA"/>
</dbReference>